<accession>A0A6J1DCJ3</accession>
<keyword evidence="3" id="KW-0238">DNA-binding</keyword>
<evidence type="ECO:0000256" key="3">
    <source>
        <dbReference type="ARBA" id="ARBA00023125"/>
    </source>
</evidence>
<evidence type="ECO:0000259" key="8">
    <source>
        <dbReference type="PROSITE" id="PS51032"/>
    </source>
</evidence>
<comment type="similarity">
    <text evidence="6">Belongs to the AP2/ERF transcription factor family. ERF subfamily.</text>
</comment>
<evidence type="ECO:0000256" key="1">
    <source>
        <dbReference type="ARBA" id="ARBA00004123"/>
    </source>
</evidence>
<feature type="region of interest" description="Disordered" evidence="7">
    <location>
        <begin position="19"/>
        <end position="51"/>
    </location>
</feature>
<dbReference type="GO" id="GO:0003677">
    <property type="term" value="F:DNA binding"/>
    <property type="evidence" value="ECO:0007669"/>
    <property type="project" value="UniProtKB-KW"/>
</dbReference>
<protein>
    <submittedName>
        <fullName evidence="10">Ethylene-responsive transcription factor 14-like</fullName>
    </submittedName>
</protein>
<gene>
    <name evidence="10" type="primary">LOC111019776</name>
</gene>
<dbReference type="FunFam" id="3.30.730.10:FF:000001">
    <property type="entry name" value="Ethylene-responsive transcription factor 2"/>
    <property type="match status" value="1"/>
</dbReference>
<keyword evidence="4" id="KW-0804">Transcription</keyword>
<feature type="compositionally biased region" description="Low complexity" evidence="7">
    <location>
        <begin position="27"/>
        <end position="42"/>
    </location>
</feature>
<dbReference type="InterPro" id="IPR001471">
    <property type="entry name" value="AP2/ERF_dom"/>
</dbReference>
<dbReference type="Pfam" id="PF00847">
    <property type="entry name" value="AP2"/>
    <property type="match status" value="1"/>
</dbReference>
<feature type="compositionally biased region" description="Polar residues" evidence="7">
    <location>
        <begin position="139"/>
        <end position="148"/>
    </location>
</feature>
<dbReference type="RefSeq" id="XP_022151925.1">
    <property type="nucleotide sequence ID" value="XM_022296233.1"/>
</dbReference>
<organism evidence="9 10">
    <name type="scientific">Momordica charantia</name>
    <name type="common">Bitter gourd</name>
    <name type="synonym">Balsam pear</name>
    <dbReference type="NCBI Taxonomy" id="3673"/>
    <lineage>
        <taxon>Eukaryota</taxon>
        <taxon>Viridiplantae</taxon>
        <taxon>Streptophyta</taxon>
        <taxon>Embryophyta</taxon>
        <taxon>Tracheophyta</taxon>
        <taxon>Spermatophyta</taxon>
        <taxon>Magnoliopsida</taxon>
        <taxon>eudicotyledons</taxon>
        <taxon>Gunneridae</taxon>
        <taxon>Pentapetalae</taxon>
        <taxon>rosids</taxon>
        <taxon>fabids</taxon>
        <taxon>Cucurbitales</taxon>
        <taxon>Cucurbitaceae</taxon>
        <taxon>Momordiceae</taxon>
        <taxon>Momordica</taxon>
    </lineage>
</organism>
<feature type="region of interest" description="Disordered" evidence="7">
    <location>
        <begin position="117"/>
        <end position="148"/>
    </location>
</feature>
<dbReference type="GeneID" id="111019776"/>
<dbReference type="Gene3D" id="3.30.730.10">
    <property type="entry name" value="AP2/ERF domain"/>
    <property type="match status" value="1"/>
</dbReference>
<dbReference type="AlphaFoldDB" id="A0A6J1DCJ3"/>
<evidence type="ECO:0000256" key="5">
    <source>
        <dbReference type="ARBA" id="ARBA00023242"/>
    </source>
</evidence>
<feature type="domain" description="AP2/ERF" evidence="8">
    <location>
        <begin position="57"/>
        <end position="115"/>
    </location>
</feature>
<dbReference type="SMART" id="SM00380">
    <property type="entry name" value="AP2"/>
    <property type="match status" value="1"/>
</dbReference>
<sequence length="148" mass="16461">MSSGDWDLLEWIREHLLEEKMDPDPDPAASNANANANANSNSEVGGKGSELGVGVQQFKGVRRRPWGKYAAEIRDPNRKGARTWLGTFHTAEDAALAYDRAAFKMRGAKAKLNFPHLIDSNSQPQSLACNTNKRPRFPTHQTSTSQRR</sequence>
<keyword evidence="9" id="KW-1185">Reference proteome</keyword>
<reference evidence="10" key="1">
    <citation type="submission" date="2025-08" db="UniProtKB">
        <authorList>
            <consortium name="RefSeq"/>
        </authorList>
    </citation>
    <scope>IDENTIFICATION</scope>
    <source>
        <strain evidence="10">OHB3-1</strain>
    </source>
</reference>
<dbReference type="KEGG" id="mcha:111019776"/>
<dbReference type="InterPro" id="IPR016177">
    <property type="entry name" value="DNA-bd_dom_sf"/>
</dbReference>
<name>A0A6J1DCJ3_MOMCH</name>
<evidence type="ECO:0000313" key="10">
    <source>
        <dbReference type="RefSeq" id="XP_022151925.1"/>
    </source>
</evidence>
<dbReference type="InterPro" id="IPR036955">
    <property type="entry name" value="AP2/ERF_dom_sf"/>
</dbReference>
<dbReference type="Proteomes" id="UP000504603">
    <property type="component" value="Unplaced"/>
</dbReference>
<dbReference type="PANTHER" id="PTHR31190">
    <property type="entry name" value="DNA-BINDING DOMAIN"/>
    <property type="match status" value="1"/>
</dbReference>
<dbReference type="PRINTS" id="PR00367">
    <property type="entry name" value="ETHRSPELEMNT"/>
</dbReference>
<evidence type="ECO:0000256" key="4">
    <source>
        <dbReference type="ARBA" id="ARBA00023163"/>
    </source>
</evidence>
<dbReference type="CDD" id="cd00018">
    <property type="entry name" value="AP2"/>
    <property type="match status" value="1"/>
</dbReference>
<dbReference type="SUPFAM" id="SSF54171">
    <property type="entry name" value="DNA-binding domain"/>
    <property type="match status" value="1"/>
</dbReference>
<dbReference type="GO" id="GO:0005634">
    <property type="term" value="C:nucleus"/>
    <property type="evidence" value="ECO:0007669"/>
    <property type="project" value="UniProtKB-SubCell"/>
</dbReference>
<evidence type="ECO:0000256" key="7">
    <source>
        <dbReference type="SAM" id="MobiDB-lite"/>
    </source>
</evidence>
<feature type="compositionally biased region" description="Polar residues" evidence="7">
    <location>
        <begin position="119"/>
        <end position="132"/>
    </location>
</feature>
<evidence type="ECO:0000256" key="2">
    <source>
        <dbReference type="ARBA" id="ARBA00023015"/>
    </source>
</evidence>
<proteinExistence type="inferred from homology"/>
<dbReference type="GO" id="GO:0003700">
    <property type="term" value="F:DNA-binding transcription factor activity"/>
    <property type="evidence" value="ECO:0007669"/>
    <property type="project" value="InterPro"/>
</dbReference>
<dbReference type="PROSITE" id="PS51032">
    <property type="entry name" value="AP2_ERF"/>
    <property type="match status" value="1"/>
</dbReference>
<dbReference type="OrthoDB" id="552345at2759"/>
<comment type="subcellular location">
    <subcellularLocation>
        <location evidence="1">Nucleus</location>
    </subcellularLocation>
</comment>
<dbReference type="PANTHER" id="PTHR31190:SF449">
    <property type="entry name" value="AP2_ERF DOMAIN-CONTAINING PROTEIN"/>
    <property type="match status" value="1"/>
</dbReference>
<evidence type="ECO:0000256" key="6">
    <source>
        <dbReference type="ARBA" id="ARBA00024343"/>
    </source>
</evidence>
<keyword evidence="5" id="KW-0539">Nucleus</keyword>
<dbReference type="GO" id="GO:0009873">
    <property type="term" value="P:ethylene-activated signaling pathway"/>
    <property type="evidence" value="ECO:0007669"/>
    <property type="project" value="InterPro"/>
</dbReference>
<dbReference type="InterPro" id="IPR044808">
    <property type="entry name" value="ERF_plant"/>
</dbReference>
<keyword evidence="2" id="KW-0805">Transcription regulation</keyword>
<evidence type="ECO:0000313" key="9">
    <source>
        <dbReference type="Proteomes" id="UP000504603"/>
    </source>
</evidence>